<organism evidence="1 2">
    <name type="scientific">Nocardioides marmotae</name>
    <dbReference type="NCBI Taxonomy" id="2663857"/>
    <lineage>
        <taxon>Bacteria</taxon>
        <taxon>Bacillati</taxon>
        <taxon>Actinomycetota</taxon>
        <taxon>Actinomycetes</taxon>
        <taxon>Propionibacteriales</taxon>
        <taxon>Nocardioidaceae</taxon>
        <taxon>Nocardioides</taxon>
    </lineage>
</organism>
<dbReference type="EMBL" id="WLCI01000005">
    <property type="protein sequence ID" value="MTB94346.1"/>
    <property type="molecule type" value="Genomic_DNA"/>
</dbReference>
<dbReference type="AlphaFoldDB" id="A0A6I3J1W3"/>
<protein>
    <submittedName>
        <fullName evidence="1">VWA domain-containing protein</fullName>
    </submittedName>
</protein>
<dbReference type="Pfam" id="PF13519">
    <property type="entry name" value="VWA_2"/>
    <property type="match status" value="1"/>
</dbReference>
<name>A0A6I3J1W3_9ACTN</name>
<dbReference type="RefSeq" id="WP_154614172.1">
    <property type="nucleotide sequence ID" value="NZ_CP053660.1"/>
</dbReference>
<proteinExistence type="predicted"/>
<dbReference type="Proteomes" id="UP000433406">
    <property type="component" value="Unassembled WGS sequence"/>
</dbReference>
<evidence type="ECO:0000313" key="2">
    <source>
        <dbReference type="Proteomes" id="UP000433406"/>
    </source>
</evidence>
<dbReference type="InterPro" id="IPR002035">
    <property type="entry name" value="VWF_A"/>
</dbReference>
<dbReference type="SUPFAM" id="SSF53300">
    <property type="entry name" value="vWA-like"/>
    <property type="match status" value="1"/>
</dbReference>
<sequence>MTWQPDWWLVLTTAAAAITFAAIAARRRRGSPRGTRARDLVQVVVALGLVLVALRPSGQHEREVPAENAVDLVVMLDRTASMGAMDHAGGRSRMEGAAEDLVQLVAGAAGAHVSVIVFDDTARLLVPATTDVRSVVTTLGTVGWRPSAKAMGSDVSVGVELAHETLTKLAAQRPGNDRALVYAGDGEQTQSTARGSLAALAELVDEAWVLGYGTSAGGVMPVAPGASELVSRDGVEQRSVLDEETLQEMAEELDGSYVHRTGGGTLPDVARPAGSAARELVPGADYYWVVALVLVPPLLVCLAVAVRRWRAVKEER</sequence>
<dbReference type="PROSITE" id="PS50234">
    <property type="entry name" value="VWFA"/>
    <property type="match status" value="1"/>
</dbReference>
<reference evidence="1 2" key="1">
    <citation type="submission" date="2019-10" db="EMBL/GenBank/DDBJ databases">
        <title>Nocardioides novel species isolated from the excrement of Marmot.</title>
        <authorList>
            <person name="Zhang G."/>
        </authorList>
    </citation>
    <scope>NUCLEOTIDE SEQUENCE [LARGE SCALE GENOMIC DNA]</scope>
    <source>
        <strain evidence="2">zg-579</strain>
    </source>
</reference>
<keyword evidence="2" id="KW-1185">Reference proteome</keyword>
<evidence type="ECO:0000313" key="1">
    <source>
        <dbReference type="EMBL" id="MTB94346.1"/>
    </source>
</evidence>
<dbReference type="Gene3D" id="3.40.50.410">
    <property type="entry name" value="von Willebrand factor, type A domain"/>
    <property type="match status" value="1"/>
</dbReference>
<dbReference type="InterPro" id="IPR036465">
    <property type="entry name" value="vWFA_dom_sf"/>
</dbReference>
<dbReference type="CDD" id="cd00198">
    <property type="entry name" value="vWFA"/>
    <property type="match status" value="1"/>
</dbReference>
<accession>A0A6I3J1W3</accession>
<gene>
    <name evidence="1" type="ORF">GGQ22_04550</name>
</gene>
<comment type="caution">
    <text evidence="1">The sequence shown here is derived from an EMBL/GenBank/DDBJ whole genome shotgun (WGS) entry which is preliminary data.</text>
</comment>